<dbReference type="HOGENOM" id="CLU_1180724_0_0_1"/>
<reference evidence="1 2" key="1">
    <citation type="journal article" date="2013" name="PLoS Genet.">
        <title>Comparative genome structure, secondary metabolite, and effector coding capacity across Cochliobolus pathogens.</title>
        <authorList>
            <person name="Condon B.J."/>
            <person name="Leng Y."/>
            <person name="Wu D."/>
            <person name="Bushley K.E."/>
            <person name="Ohm R.A."/>
            <person name="Otillar R."/>
            <person name="Martin J."/>
            <person name="Schackwitz W."/>
            <person name="Grimwood J."/>
            <person name="MohdZainudin N."/>
            <person name="Xue C."/>
            <person name="Wang R."/>
            <person name="Manning V.A."/>
            <person name="Dhillon B."/>
            <person name="Tu Z.J."/>
            <person name="Steffenson B.J."/>
            <person name="Salamov A."/>
            <person name="Sun H."/>
            <person name="Lowry S."/>
            <person name="LaButti K."/>
            <person name="Han J."/>
            <person name="Copeland A."/>
            <person name="Lindquist E."/>
            <person name="Barry K."/>
            <person name="Schmutz J."/>
            <person name="Baker S.E."/>
            <person name="Ciuffetti L.M."/>
            <person name="Grigoriev I.V."/>
            <person name="Zhong S."/>
            <person name="Turgeon B.G."/>
        </authorList>
    </citation>
    <scope>NUCLEOTIDE SEQUENCE [LARGE SCALE GENOMIC DNA]</scope>
    <source>
        <strain evidence="1 2">FI3</strain>
    </source>
</reference>
<name>W7F5N3_BIPV3</name>
<sequence length="218" mass="24715">VYLNKKLKRKEVEKAVQVTRQSQVRFGSMGKDSESEQMQNNSLLRFPPEIRNFITEYVLDLGDDAAGNALVVCPPGPYKPLCEGSSILSLCKQTTAEARSMLEARTTAYIPIMADMNFCKLISDINENGNSSISGIQSTVFTGLTSFRHAHFHLHVNHPSSTFRRHPYTEIYVDLSQIYEVLKQAFIIWRAASEHNFAHFKEQGVKRKAVLHLDHLFA</sequence>
<dbReference type="EMBL" id="KI968700">
    <property type="protein sequence ID" value="EUN31252.1"/>
    <property type="molecule type" value="Genomic_DNA"/>
</dbReference>
<feature type="non-terminal residue" evidence="1">
    <location>
        <position position="218"/>
    </location>
</feature>
<accession>W7F5N3</accession>
<gene>
    <name evidence="1" type="ORF">COCVIDRAFT_58559</name>
</gene>
<dbReference type="Proteomes" id="UP000054337">
    <property type="component" value="Unassembled WGS sequence"/>
</dbReference>
<dbReference type="RefSeq" id="XP_014560848.1">
    <property type="nucleotide sequence ID" value="XM_014705362.1"/>
</dbReference>
<evidence type="ECO:0000313" key="2">
    <source>
        <dbReference type="Proteomes" id="UP000054337"/>
    </source>
</evidence>
<proteinExistence type="predicted"/>
<dbReference type="AlphaFoldDB" id="W7F5N3"/>
<keyword evidence="2" id="KW-1185">Reference proteome</keyword>
<evidence type="ECO:0000313" key="1">
    <source>
        <dbReference type="EMBL" id="EUN31252.1"/>
    </source>
</evidence>
<dbReference type="GeneID" id="26257669"/>
<organism evidence="1 2">
    <name type="scientific">Bipolaris victoriae (strain FI3)</name>
    <name type="common">Victoria blight of oats agent</name>
    <name type="synonym">Cochliobolus victoriae</name>
    <dbReference type="NCBI Taxonomy" id="930091"/>
    <lineage>
        <taxon>Eukaryota</taxon>
        <taxon>Fungi</taxon>
        <taxon>Dikarya</taxon>
        <taxon>Ascomycota</taxon>
        <taxon>Pezizomycotina</taxon>
        <taxon>Dothideomycetes</taxon>
        <taxon>Pleosporomycetidae</taxon>
        <taxon>Pleosporales</taxon>
        <taxon>Pleosporineae</taxon>
        <taxon>Pleosporaceae</taxon>
        <taxon>Bipolaris</taxon>
    </lineage>
</organism>
<protein>
    <submittedName>
        <fullName evidence="1">Uncharacterized protein</fullName>
    </submittedName>
</protein>
<feature type="non-terminal residue" evidence="1">
    <location>
        <position position="1"/>
    </location>
</feature>
<dbReference type="OrthoDB" id="3673440at2759"/>